<keyword evidence="3" id="KW-0276">Fatty acid metabolism</keyword>
<dbReference type="InterPro" id="IPR042099">
    <property type="entry name" value="ANL_N_sf"/>
</dbReference>
<dbReference type="Pfam" id="PF00501">
    <property type="entry name" value="AMP-binding"/>
    <property type="match status" value="1"/>
</dbReference>
<dbReference type="InterPro" id="IPR020845">
    <property type="entry name" value="AMP-binding_CS"/>
</dbReference>
<dbReference type="Gene3D" id="3.40.50.12780">
    <property type="entry name" value="N-terminal domain of ligase-like"/>
    <property type="match status" value="1"/>
</dbReference>
<evidence type="ECO:0000256" key="5">
    <source>
        <dbReference type="SAM" id="MobiDB-lite"/>
    </source>
</evidence>
<dbReference type="InterPro" id="IPR025110">
    <property type="entry name" value="AMP-bd_C"/>
</dbReference>
<accession>A0ABT4N1L6</accession>
<dbReference type="GO" id="GO:0004467">
    <property type="term" value="F:long-chain fatty acid-CoA ligase activity"/>
    <property type="evidence" value="ECO:0007669"/>
    <property type="project" value="UniProtKB-EC"/>
</dbReference>
<gene>
    <name evidence="8" type="ORF">O4213_20145</name>
</gene>
<feature type="region of interest" description="Disordered" evidence="5">
    <location>
        <begin position="515"/>
        <end position="551"/>
    </location>
</feature>
<dbReference type="Pfam" id="PF13193">
    <property type="entry name" value="AMP-binding_C"/>
    <property type="match status" value="1"/>
</dbReference>
<name>A0ABT4N1L6_GORRU</name>
<comment type="caution">
    <text evidence="8">The sequence shown here is derived from an EMBL/GenBank/DDBJ whole genome shotgun (WGS) entry which is preliminary data.</text>
</comment>
<dbReference type="RefSeq" id="WP_301573086.1">
    <property type="nucleotide sequence ID" value="NZ_JAPWIE010000006.1"/>
</dbReference>
<dbReference type="PROSITE" id="PS00455">
    <property type="entry name" value="AMP_BINDING"/>
    <property type="match status" value="1"/>
</dbReference>
<evidence type="ECO:0000259" key="6">
    <source>
        <dbReference type="Pfam" id="PF00501"/>
    </source>
</evidence>
<dbReference type="SUPFAM" id="SSF56801">
    <property type="entry name" value="Acetyl-CoA synthetase-like"/>
    <property type="match status" value="1"/>
</dbReference>
<dbReference type="Gene3D" id="3.30.300.30">
    <property type="match status" value="1"/>
</dbReference>
<evidence type="ECO:0000256" key="4">
    <source>
        <dbReference type="ARBA" id="ARBA00023098"/>
    </source>
</evidence>
<dbReference type="Proteomes" id="UP001067235">
    <property type="component" value="Unassembled WGS sequence"/>
</dbReference>
<evidence type="ECO:0000256" key="3">
    <source>
        <dbReference type="ARBA" id="ARBA00022832"/>
    </source>
</evidence>
<evidence type="ECO:0000313" key="8">
    <source>
        <dbReference type="EMBL" id="MCZ4552316.1"/>
    </source>
</evidence>
<evidence type="ECO:0000313" key="9">
    <source>
        <dbReference type="Proteomes" id="UP001067235"/>
    </source>
</evidence>
<dbReference type="NCBIfam" id="NF004837">
    <property type="entry name" value="PRK06187.1"/>
    <property type="match status" value="1"/>
</dbReference>
<sequence>MNQLSPTGGQLLITDFLFRARDMFGHKEIISYDEGVEVHRYDYATYVDRVIRLAGALVELGIKPGDRVATLAWNHHRHLELYMAIPLAGAVLHTVNLRLEPDEIAYIVDHAEDTMIVADASLLPLLNVARSRRPDMTVVLTDEIDSESGLLDYEALLQNATPLIEIPPRDENDLAALCYTSGTTGDPKGVGYTHRALYLHTFAACLADGHAISERDRVCHVVPMFHANAWGIPFAALMSGAEQILPGPHPTPSQIATIIADESVTYTGMVPTVAVDLLDHSVATGTDLSSVRALVLGGSTPSVRLIADLEDKLGVRVFQGWGMTEISPMATFSRPPAAADTDPALRHDYVRKQGRLLPGLHWKLVDADGTEMPRDGKSQGEVLMRGPWVATTYYNESHPDKFVDGWLRTGDIGIIDEQGFLEIVDRAKDLIKSGGEWISSVALEQALLQNPAVADAAVIAVKHPRWQERPVAFVVFHHGKNPSAHSVLDELAERVPRWWLPEQIVPTDALPRTSVGKVDKKSLRSSASEQVDLWDPTTAAADAVPSGGGSS</sequence>
<keyword evidence="2 8" id="KW-0436">Ligase</keyword>
<dbReference type="EC" id="6.2.1.3" evidence="8"/>
<feature type="domain" description="AMP-binding enzyme C-terminal" evidence="7">
    <location>
        <begin position="443"/>
        <end position="517"/>
    </location>
</feature>
<evidence type="ECO:0000256" key="1">
    <source>
        <dbReference type="ARBA" id="ARBA00006432"/>
    </source>
</evidence>
<proteinExistence type="inferred from homology"/>
<evidence type="ECO:0000256" key="2">
    <source>
        <dbReference type="ARBA" id="ARBA00022598"/>
    </source>
</evidence>
<reference evidence="8" key="1">
    <citation type="submission" date="2022-12" db="EMBL/GenBank/DDBJ databases">
        <authorList>
            <person name="Krivoruchko A.V."/>
            <person name="Elkin A."/>
        </authorList>
    </citation>
    <scope>NUCLEOTIDE SEQUENCE</scope>
    <source>
        <strain evidence="8">IEGM 1388</strain>
    </source>
</reference>
<keyword evidence="4" id="KW-0443">Lipid metabolism</keyword>
<dbReference type="EMBL" id="JAPWIE010000006">
    <property type="protein sequence ID" value="MCZ4552316.1"/>
    <property type="molecule type" value="Genomic_DNA"/>
</dbReference>
<organism evidence="8 9">
    <name type="scientific">Gordonia rubripertincta</name>
    <name type="common">Rhodococcus corallinus</name>
    <dbReference type="NCBI Taxonomy" id="36822"/>
    <lineage>
        <taxon>Bacteria</taxon>
        <taxon>Bacillati</taxon>
        <taxon>Actinomycetota</taxon>
        <taxon>Actinomycetes</taxon>
        <taxon>Mycobacteriales</taxon>
        <taxon>Gordoniaceae</taxon>
        <taxon>Gordonia</taxon>
    </lineage>
</organism>
<evidence type="ECO:0000259" key="7">
    <source>
        <dbReference type="Pfam" id="PF13193"/>
    </source>
</evidence>
<dbReference type="InterPro" id="IPR000873">
    <property type="entry name" value="AMP-dep_synth/lig_dom"/>
</dbReference>
<protein>
    <submittedName>
        <fullName evidence="8">Long-chain-fatty-acid--CoA ligase</fullName>
        <ecNumber evidence="8">6.2.1.3</ecNumber>
    </submittedName>
</protein>
<feature type="domain" description="AMP-dependent synthetase/ligase" evidence="6">
    <location>
        <begin position="26"/>
        <end position="394"/>
    </location>
</feature>
<dbReference type="InterPro" id="IPR045851">
    <property type="entry name" value="AMP-bd_C_sf"/>
</dbReference>
<keyword evidence="9" id="KW-1185">Reference proteome</keyword>
<dbReference type="PANTHER" id="PTHR43859">
    <property type="entry name" value="ACYL-ACTIVATING ENZYME"/>
    <property type="match status" value="1"/>
</dbReference>
<comment type="similarity">
    <text evidence="1">Belongs to the ATP-dependent AMP-binding enzyme family.</text>
</comment>
<dbReference type="PANTHER" id="PTHR43859:SF4">
    <property type="entry name" value="BUTANOATE--COA LIGASE AAE1-RELATED"/>
    <property type="match status" value="1"/>
</dbReference>